<reference evidence="1" key="1">
    <citation type="journal article" date="2020" name="Stud. Mycol.">
        <title>101 Dothideomycetes genomes: a test case for predicting lifestyles and emergence of pathogens.</title>
        <authorList>
            <person name="Haridas S."/>
            <person name="Albert R."/>
            <person name="Binder M."/>
            <person name="Bloem J."/>
            <person name="Labutti K."/>
            <person name="Salamov A."/>
            <person name="Andreopoulos B."/>
            <person name="Baker S."/>
            <person name="Barry K."/>
            <person name="Bills G."/>
            <person name="Bluhm B."/>
            <person name="Cannon C."/>
            <person name="Castanera R."/>
            <person name="Culley D."/>
            <person name="Daum C."/>
            <person name="Ezra D."/>
            <person name="Gonzalez J."/>
            <person name="Henrissat B."/>
            <person name="Kuo A."/>
            <person name="Liang C."/>
            <person name="Lipzen A."/>
            <person name="Lutzoni F."/>
            <person name="Magnuson J."/>
            <person name="Mondo S."/>
            <person name="Nolan M."/>
            <person name="Ohm R."/>
            <person name="Pangilinan J."/>
            <person name="Park H.-J."/>
            <person name="Ramirez L."/>
            <person name="Alfaro M."/>
            <person name="Sun H."/>
            <person name="Tritt A."/>
            <person name="Yoshinaga Y."/>
            <person name="Zwiers L.-H."/>
            <person name="Turgeon B."/>
            <person name="Goodwin S."/>
            <person name="Spatafora J."/>
            <person name="Crous P."/>
            <person name="Grigoriev I."/>
        </authorList>
    </citation>
    <scope>NUCLEOTIDE SEQUENCE</scope>
    <source>
        <strain evidence="1">CBS 525.71</strain>
    </source>
</reference>
<evidence type="ECO:0000313" key="2">
    <source>
        <dbReference type="Proteomes" id="UP000799754"/>
    </source>
</evidence>
<dbReference type="EMBL" id="MU006754">
    <property type="protein sequence ID" value="KAF2621498.1"/>
    <property type="molecule type" value="Genomic_DNA"/>
</dbReference>
<sequence length="55" mass="6362">MATWLLHINSDYKPLRQLWVPHFINCNPRVTSIVGWTIKSACTTAANYKTIRAFL</sequence>
<name>A0ACB6RI33_9PLEO</name>
<protein>
    <submittedName>
        <fullName evidence="1">Uncharacterized protein</fullName>
    </submittedName>
</protein>
<proteinExistence type="predicted"/>
<evidence type="ECO:0000313" key="1">
    <source>
        <dbReference type="EMBL" id="KAF2621498.1"/>
    </source>
</evidence>
<keyword evidence="2" id="KW-1185">Reference proteome</keyword>
<accession>A0ACB6RI33</accession>
<organism evidence="1 2">
    <name type="scientific">Macroventuria anomochaeta</name>
    <dbReference type="NCBI Taxonomy" id="301207"/>
    <lineage>
        <taxon>Eukaryota</taxon>
        <taxon>Fungi</taxon>
        <taxon>Dikarya</taxon>
        <taxon>Ascomycota</taxon>
        <taxon>Pezizomycotina</taxon>
        <taxon>Dothideomycetes</taxon>
        <taxon>Pleosporomycetidae</taxon>
        <taxon>Pleosporales</taxon>
        <taxon>Pleosporineae</taxon>
        <taxon>Didymellaceae</taxon>
        <taxon>Macroventuria</taxon>
    </lineage>
</organism>
<gene>
    <name evidence="1" type="ORF">BU25DRAFT_416029</name>
</gene>
<dbReference type="Proteomes" id="UP000799754">
    <property type="component" value="Unassembled WGS sequence"/>
</dbReference>
<comment type="caution">
    <text evidence="1">The sequence shown here is derived from an EMBL/GenBank/DDBJ whole genome shotgun (WGS) entry which is preliminary data.</text>
</comment>
<feature type="non-terminal residue" evidence="1">
    <location>
        <position position="55"/>
    </location>
</feature>